<dbReference type="EMBL" id="CAKOAT010112932">
    <property type="protein sequence ID" value="CAH8330179.1"/>
    <property type="molecule type" value="Genomic_DNA"/>
</dbReference>
<dbReference type="AlphaFoldDB" id="A0ABC8JPW4"/>
<gene>
    <name evidence="1" type="ORF">ERUC_LOCUS11859</name>
</gene>
<evidence type="ECO:0000313" key="1">
    <source>
        <dbReference type="EMBL" id="CAH8330179.1"/>
    </source>
</evidence>
<organism evidence="1 2">
    <name type="scientific">Eruca vesicaria subsp. sativa</name>
    <name type="common">Garden rocket</name>
    <name type="synonym">Eruca sativa</name>
    <dbReference type="NCBI Taxonomy" id="29727"/>
    <lineage>
        <taxon>Eukaryota</taxon>
        <taxon>Viridiplantae</taxon>
        <taxon>Streptophyta</taxon>
        <taxon>Embryophyta</taxon>
        <taxon>Tracheophyta</taxon>
        <taxon>Spermatophyta</taxon>
        <taxon>Magnoliopsida</taxon>
        <taxon>eudicotyledons</taxon>
        <taxon>Gunneridae</taxon>
        <taxon>Pentapetalae</taxon>
        <taxon>rosids</taxon>
        <taxon>malvids</taxon>
        <taxon>Brassicales</taxon>
        <taxon>Brassicaceae</taxon>
        <taxon>Brassiceae</taxon>
        <taxon>Eruca</taxon>
    </lineage>
</organism>
<protein>
    <submittedName>
        <fullName evidence="1">Uncharacterized protein</fullName>
    </submittedName>
</protein>
<dbReference type="Proteomes" id="UP001642260">
    <property type="component" value="Unassembled WGS sequence"/>
</dbReference>
<keyword evidence="2" id="KW-1185">Reference proteome</keyword>
<name>A0ABC8JPW4_ERUVS</name>
<reference evidence="1 2" key="1">
    <citation type="submission" date="2022-03" db="EMBL/GenBank/DDBJ databases">
        <authorList>
            <person name="Macdonald S."/>
            <person name="Ahmed S."/>
            <person name="Newling K."/>
        </authorList>
    </citation>
    <scope>NUCLEOTIDE SEQUENCE [LARGE SCALE GENOMIC DNA]</scope>
</reference>
<comment type="caution">
    <text evidence="1">The sequence shown here is derived from an EMBL/GenBank/DDBJ whole genome shotgun (WGS) entry which is preliminary data.</text>
</comment>
<proteinExistence type="predicted"/>
<sequence>MLAVKTNNLSVTRNEMVQVLMASYHQVIGSDMSIGAHQSVITLGVEHRLDPHLWLKSWIANSTGQVNVICQWYFLRVIGEFSHFHISRMGLGIALSF</sequence>
<accession>A0ABC8JPW4</accession>
<evidence type="ECO:0000313" key="2">
    <source>
        <dbReference type="Proteomes" id="UP001642260"/>
    </source>
</evidence>